<dbReference type="GeneID" id="81367493"/>
<dbReference type="OrthoDB" id="4365152at2759"/>
<keyword evidence="2" id="KW-1185">Reference proteome</keyword>
<evidence type="ECO:0000313" key="1">
    <source>
        <dbReference type="EMBL" id="KAJ5404005.1"/>
    </source>
</evidence>
<reference evidence="1" key="2">
    <citation type="journal article" date="2023" name="IMA Fungus">
        <title>Comparative genomic study of the Penicillium genus elucidates a diverse pangenome and 15 lateral gene transfer events.</title>
        <authorList>
            <person name="Petersen C."/>
            <person name="Sorensen T."/>
            <person name="Nielsen M.R."/>
            <person name="Sondergaard T.E."/>
            <person name="Sorensen J.L."/>
            <person name="Fitzpatrick D.A."/>
            <person name="Frisvad J.C."/>
            <person name="Nielsen K.L."/>
        </authorList>
    </citation>
    <scope>NUCLEOTIDE SEQUENCE</scope>
    <source>
        <strain evidence="1">IBT 29677</strain>
    </source>
</reference>
<dbReference type="AlphaFoldDB" id="A0A9X0BBS2"/>
<proteinExistence type="predicted"/>
<dbReference type="Proteomes" id="UP001147747">
    <property type="component" value="Unassembled WGS sequence"/>
</dbReference>
<protein>
    <submittedName>
        <fullName evidence="1">Uncharacterized protein</fullName>
    </submittedName>
</protein>
<evidence type="ECO:0000313" key="2">
    <source>
        <dbReference type="Proteomes" id="UP001147747"/>
    </source>
</evidence>
<reference evidence="1" key="1">
    <citation type="submission" date="2022-12" db="EMBL/GenBank/DDBJ databases">
        <authorList>
            <person name="Petersen C."/>
        </authorList>
    </citation>
    <scope>NUCLEOTIDE SEQUENCE</scope>
    <source>
        <strain evidence="1">IBT 29677</strain>
    </source>
</reference>
<sequence>MANFQCPDSQALSMAPMTARQRQIDRFVGKLVEKARSQGEWRSAETGGGCRASRKYGIISVRRGRWSMPGEREVQLDEGEDVERRTELYTLTSGGRRAVESSKCQIRASGSH</sequence>
<dbReference type="RefSeq" id="XP_056491247.1">
    <property type="nucleotide sequence ID" value="XM_056628513.1"/>
</dbReference>
<accession>A0A9X0BBS2</accession>
<dbReference type="EMBL" id="JAPZBU010000005">
    <property type="protein sequence ID" value="KAJ5404005.1"/>
    <property type="molecule type" value="Genomic_DNA"/>
</dbReference>
<organism evidence="1 2">
    <name type="scientific">Penicillium cosmopolitanum</name>
    <dbReference type="NCBI Taxonomy" id="1131564"/>
    <lineage>
        <taxon>Eukaryota</taxon>
        <taxon>Fungi</taxon>
        <taxon>Dikarya</taxon>
        <taxon>Ascomycota</taxon>
        <taxon>Pezizomycotina</taxon>
        <taxon>Eurotiomycetes</taxon>
        <taxon>Eurotiomycetidae</taxon>
        <taxon>Eurotiales</taxon>
        <taxon>Aspergillaceae</taxon>
        <taxon>Penicillium</taxon>
    </lineage>
</organism>
<name>A0A9X0BBS2_9EURO</name>
<gene>
    <name evidence="1" type="ORF">N7509_003876</name>
</gene>
<comment type="caution">
    <text evidence="1">The sequence shown here is derived from an EMBL/GenBank/DDBJ whole genome shotgun (WGS) entry which is preliminary data.</text>
</comment>